<evidence type="ECO:0000313" key="5">
    <source>
        <dbReference type="EMBL" id="NNH03791.1"/>
    </source>
</evidence>
<organism evidence="5 6">
    <name type="scientific">Microbacterium ulmi</name>
    <dbReference type="NCBI Taxonomy" id="179095"/>
    <lineage>
        <taxon>Bacteria</taxon>
        <taxon>Bacillati</taxon>
        <taxon>Actinomycetota</taxon>
        <taxon>Actinomycetes</taxon>
        <taxon>Micrococcales</taxon>
        <taxon>Microbacteriaceae</taxon>
        <taxon>Microbacterium</taxon>
    </lineage>
</organism>
<dbReference type="GO" id="GO:0032259">
    <property type="term" value="P:methylation"/>
    <property type="evidence" value="ECO:0007669"/>
    <property type="project" value="UniProtKB-KW"/>
</dbReference>
<dbReference type="EMBL" id="JABEMB010000009">
    <property type="protein sequence ID" value="NNH03791.1"/>
    <property type="molecule type" value="Genomic_DNA"/>
</dbReference>
<evidence type="ECO:0000256" key="3">
    <source>
        <dbReference type="ARBA" id="ARBA00022679"/>
    </source>
</evidence>
<protein>
    <submittedName>
        <fullName evidence="5">Class I SAM-dependent methyltransferase</fullName>
    </submittedName>
</protein>
<dbReference type="RefSeq" id="WP_167038008.1">
    <property type="nucleotide sequence ID" value="NZ_BAAANA010000001.1"/>
</dbReference>
<dbReference type="GO" id="GO:0008757">
    <property type="term" value="F:S-adenosylmethionine-dependent methyltransferase activity"/>
    <property type="evidence" value="ECO:0007669"/>
    <property type="project" value="InterPro"/>
</dbReference>
<dbReference type="PANTHER" id="PTHR44942:SF4">
    <property type="entry name" value="METHYLTRANSFERASE TYPE 11 DOMAIN-CONTAINING PROTEIN"/>
    <property type="match status" value="1"/>
</dbReference>
<keyword evidence="6" id="KW-1185">Reference proteome</keyword>
<dbReference type="PANTHER" id="PTHR44942">
    <property type="entry name" value="METHYLTRANSF_11 DOMAIN-CONTAINING PROTEIN"/>
    <property type="match status" value="1"/>
</dbReference>
<proteinExistence type="inferred from homology"/>
<evidence type="ECO:0000313" key="6">
    <source>
        <dbReference type="Proteomes" id="UP000543598"/>
    </source>
</evidence>
<dbReference type="AlphaFoldDB" id="A0A7Y2PYW1"/>
<keyword evidence="3 5" id="KW-0808">Transferase</keyword>
<dbReference type="CDD" id="cd02440">
    <property type="entry name" value="AdoMet_MTases"/>
    <property type="match status" value="1"/>
</dbReference>
<dbReference type="Proteomes" id="UP000543598">
    <property type="component" value="Unassembled WGS sequence"/>
</dbReference>
<dbReference type="InterPro" id="IPR013216">
    <property type="entry name" value="Methyltransf_11"/>
</dbReference>
<name>A0A7Y2PYW1_9MICO</name>
<reference evidence="5 6" key="1">
    <citation type="submission" date="2020-05" db="EMBL/GenBank/DDBJ databases">
        <title>MicrobeNet Type strains.</title>
        <authorList>
            <person name="Nicholson A.C."/>
        </authorList>
    </citation>
    <scope>NUCLEOTIDE SEQUENCE [LARGE SCALE GENOMIC DNA]</scope>
    <source>
        <strain evidence="5 6">JCM 14282</strain>
    </source>
</reference>
<comment type="similarity">
    <text evidence="1">Belongs to the methyltransferase superfamily.</text>
</comment>
<comment type="caution">
    <text evidence="5">The sequence shown here is derived from an EMBL/GenBank/DDBJ whole genome shotgun (WGS) entry which is preliminary data.</text>
</comment>
<evidence type="ECO:0000256" key="1">
    <source>
        <dbReference type="ARBA" id="ARBA00008361"/>
    </source>
</evidence>
<keyword evidence="2 5" id="KW-0489">Methyltransferase</keyword>
<dbReference type="InterPro" id="IPR029063">
    <property type="entry name" value="SAM-dependent_MTases_sf"/>
</dbReference>
<dbReference type="SUPFAM" id="SSF53335">
    <property type="entry name" value="S-adenosyl-L-methionine-dependent methyltransferases"/>
    <property type="match status" value="1"/>
</dbReference>
<feature type="domain" description="Methyltransferase type 11" evidence="4">
    <location>
        <begin position="37"/>
        <end position="124"/>
    </location>
</feature>
<dbReference type="Pfam" id="PF08241">
    <property type="entry name" value="Methyltransf_11"/>
    <property type="match status" value="1"/>
</dbReference>
<gene>
    <name evidence="5" type="ORF">HLA99_08020</name>
</gene>
<dbReference type="Gene3D" id="3.40.50.150">
    <property type="entry name" value="Vaccinia Virus protein VP39"/>
    <property type="match status" value="1"/>
</dbReference>
<sequence>MAQAFGSDAEKYDRVRPRYPAELIDAIVERLPARSILDVGIGTGISAEPFRDRGFTVLGVEPDPKMAAVARAKGFAVEAGRFEEWDPEGRTFDGVVAGQTWHWIDPVAGAAKAVSVLHPGGRLALFWNAVVPSPEVAAEFAKVFASLDTGLPFNPWSAAAHADPYGPVIDQTADGLRAAGAFGPVERLAFEWQSTIARDDWLEQASTAGGINRLPKDKLDALLGGMGAAIDAAGGTLVIDYTTVAAIAVRLSD</sequence>
<accession>A0A7Y2PYW1</accession>
<evidence type="ECO:0000256" key="2">
    <source>
        <dbReference type="ARBA" id="ARBA00022603"/>
    </source>
</evidence>
<evidence type="ECO:0000259" key="4">
    <source>
        <dbReference type="Pfam" id="PF08241"/>
    </source>
</evidence>
<dbReference type="InterPro" id="IPR051052">
    <property type="entry name" value="Diverse_substrate_MTase"/>
</dbReference>